<gene>
    <name evidence="3" type="ORF">HFA01_14950</name>
</gene>
<feature type="compositionally biased region" description="Low complexity" evidence="1">
    <location>
        <begin position="1"/>
        <end position="18"/>
    </location>
</feature>
<accession>A0A511WSL7</accession>
<evidence type="ECO:0000256" key="1">
    <source>
        <dbReference type="SAM" id="MobiDB-lite"/>
    </source>
</evidence>
<evidence type="ECO:0000256" key="2">
    <source>
        <dbReference type="SAM" id="Phobius"/>
    </source>
</evidence>
<name>A0A511WSL7_9BACI</name>
<dbReference type="AlphaFoldDB" id="A0A511WSL7"/>
<dbReference type="Proteomes" id="UP000321886">
    <property type="component" value="Unassembled WGS sequence"/>
</dbReference>
<evidence type="ECO:0000313" key="4">
    <source>
        <dbReference type="Proteomes" id="UP000321886"/>
    </source>
</evidence>
<dbReference type="RefSeq" id="WP_246139291.1">
    <property type="nucleotide sequence ID" value="NZ_BJYD01000012.1"/>
</dbReference>
<dbReference type="EMBL" id="BJYD01000012">
    <property type="protein sequence ID" value="GEN53233.1"/>
    <property type="molecule type" value="Genomic_DNA"/>
</dbReference>
<feature type="region of interest" description="Disordered" evidence="1">
    <location>
        <begin position="1"/>
        <end position="25"/>
    </location>
</feature>
<feature type="region of interest" description="Disordered" evidence="1">
    <location>
        <begin position="146"/>
        <end position="173"/>
    </location>
</feature>
<keyword evidence="2" id="KW-1133">Transmembrane helix</keyword>
<keyword evidence="2" id="KW-0472">Membrane</keyword>
<feature type="transmembrane region" description="Helical" evidence="2">
    <location>
        <begin position="27"/>
        <end position="44"/>
    </location>
</feature>
<keyword evidence="2" id="KW-0812">Transmembrane</keyword>
<reference evidence="3 4" key="1">
    <citation type="submission" date="2019-07" db="EMBL/GenBank/DDBJ databases">
        <title>Whole genome shotgun sequence of Halobacillus faecis NBRC 103569.</title>
        <authorList>
            <person name="Hosoyama A."/>
            <person name="Uohara A."/>
            <person name="Ohji S."/>
            <person name="Ichikawa N."/>
        </authorList>
    </citation>
    <scope>NUCLEOTIDE SEQUENCE [LARGE SCALE GENOMIC DNA]</scope>
    <source>
        <strain evidence="3 4">NBRC 103569</strain>
    </source>
</reference>
<organism evidence="3 4">
    <name type="scientific">Halobacillus faecis</name>
    <dbReference type="NCBI Taxonomy" id="360184"/>
    <lineage>
        <taxon>Bacteria</taxon>
        <taxon>Bacillati</taxon>
        <taxon>Bacillota</taxon>
        <taxon>Bacilli</taxon>
        <taxon>Bacillales</taxon>
        <taxon>Bacillaceae</taxon>
        <taxon>Halobacillus</taxon>
    </lineage>
</organism>
<keyword evidence="4" id="KW-1185">Reference proteome</keyword>
<evidence type="ECO:0008006" key="5">
    <source>
        <dbReference type="Google" id="ProtNLM"/>
    </source>
</evidence>
<sequence length="173" mass="19109">MENQNVNQTVNQQPQTQTPKKRGNKKLPIAILTGALVGGAFILIKDPKERKRLKEGTRSTKDAVSDYASEVKEDPSAKKDDLVTRVRNVVNIVSEAAATVQDVFNNQGKEIADKAKDIKEESEEIINTAKDAGEDLQEVGDKAKEAKNELKEDSDEENATVPQEKVVEVNPQR</sequence>
<proteinExistence type="predicted"/>
<feature type="region of interest" description="Disordered" evidence="1">
    <location>
        <begin position="51"/>
        <end position="78"/>
    </location>
</feature>
<evidence type="ECO:0000313" key="3">
    <source>
        <dbReference type="EMBL" id="GEN53233.1"/>
    </source>
</evidence>
<protein>
    <recommendedName>
        <fullName evidence="5">General stress protein</fullName>
    </recommendedName>
</protein>
<comment type="caution">
    <text evidence="3">The sequence shown here is derived from an EMBL/GenBank/DDBJ whole genome shotgun (WGS) entry which is preliminary data.</text>
</comment>